<dbReference type="InterPro" id="IPR038765">
    <property type="entry name" value="Papain-like_cys_pep_sf"/>
</dbReference>
<keyword evidence="3" id="KW-1185">Reference proteome</keyword>
<reference evidence="2 3" key="1">
    <citation type="submission" date="2016-10" db="EMBL/GenBank/DDBJ databases">
        <authorList>
            <person name="de Groot N.N."/>
        </authorList>
    </citation>
    <scope>NUCLEOTIDE SEQUENCE [LARGE SCALE GENOMIC DNA]</scope>
    <source>
        <strain evidence="2 3">DSM 24956</strain>
    </source>
</reference>
<protein>
    <submittedName>
        <fullName evidence="2">Permuted papain-like amidase enzyme, YaeF/YiiX, C92 family</fullName>
    </submittedName>
</protein>
<organism evidence="2 3">
    <name type="scientific">Lutibacter oricola</name>
    <dbReference type="NCBI Taxonomy" id="762486"/>
    <lineage>
        <taxon>Bacteria</taxon>
        <taxon>Pseudomonadati</taxon>
        <taxon>Bacteroidota</taxon>
        <taxon>Flavobacteriia</taxon>
        <taxon>Flavobacteriales</taxon>
        <taxon>Flavobacteriaceae</taxon>
        <taxon>Lutibacter</taxon>
    </lineage>
</organism>
<dbReference type="EMBL" id="FNNJ01000006">
    <property type="protein sequence ID" value="SDX55736.1"/>
    <property type="molecule type" value="Genomic_DNA"/>
</dbReference>
<dbReference type="InterPro" id="IPR024453">
    <property type="entry name" value="Peptidase_C92"/>
</dbReference>
<dbReference type="STRING" id="762486.SAMN05444411_106215"/>
<dbReference type="OrthoDB" id="195541at2"/>
<evidence type="ECO:0000313" key="3">
    <source>
        <dbReference type="Proteomes" id="UP000199595"/>
    </source>
</evidence>
<evidence type="ECO:0000256" key="1">
    <source>
        <dbReference type="SAM" id="Phobius"/>
    </source>
</evidence>
<sequence length="210" mass="24448">MRVRKLIKIFSVCLFVILIILFLHKKERIIINETDINKFEHLDIIVTSGQSFQSKVLNLINFSFESYTHVGIICKENNNVFVLHSTTDGTKDNGIRYDNLQSFIELSNVNYYKILRSENIAKSVSSINKSIDKYKTLKIAFDYDFDNLNKEQVYCSELVYDIYKSNGIITSKLDLKKPIHPKIFTKLKELTTIKERKSTDNNAYEKSLAK</sequence>
<keyword evidence="1" id="KW-1133">Transmembrane helix</keyword>
<gene>
    <name evidence="2" type="ORF">SAMN05444411_106215</name>
</gene>
<feature type="transmembrane region" description="Helical" evidence="1">
    <location>
        <begin position="6"/>
        <end position="23"/>
    </location>
</feature>
<dbReference type="Gene3D" id="3.90.1720.10">
    <property type="entry name" value="endopeptidase domain like (from Nostoc punctiforme)"/>
    <property type="match status" value="1"/>
</dbReference>
<dbReference type="Proteomes" id="UP000199595">
    <property type="component" value="Unassembled WGS sequence"/>
</dbReference>
<proteinExistence type="predicted"/>
<dbReference type="AlphaFoldDB" id="A0A1H3CNP8"/>
<name>A0A1H3CNP8_9FLAO</name>
<accession>A0A1H3CNP8</accession>
<keyword evidence="1" id="KW-0812">Transmembrane</keyword>
<dbReference type="Pfam" id="PF05708">
    <property type="entry name" value="Peptidase_C92"/>
    <property type="match status" value="1"/>
</dbReference>
<evidence type="ECO:0000313" key="2">
    <source>
        <dbReference type="EMBL" id="SDX55736.1"/>
    </source>
</evidence>
<dbReference type="SUPFAM" id="SSF54001">
    <property type="entry name" value="Cysteine proteinases"/>
    <property type="match status" value="1"/>
</dbReference>
<keyword evidence="1" id="KW-0472">Membrane</keyword>